<feature type="chain" id="PRO_5044816933" description="C-type lectin domain-containing protein" evidence="2">
    <location>
        <begin position="24"/>
        <end position="507"/>
    </location>
</feature>
<gene>
    <name evidence="3" type="ORF">ACJMK2_021472</name>
</gene>
<evidence type="ECO:0000313" key="3">
    <source>
        <dbReference type="EMBL" id="KAL3836019.1"/>
    </source>
</evidence>
<comment type="caution">
    <text evidence="3">The sequence shown here is derived from an EMBL/GenBank/DDBJ whole genome shotgun (WGS) entry which is preliminary data.</text>
</comment>
<dbReference type="AlphaFoldDB" id="A0ABD3TG69"/>
<dbReference type="Proteomes" id="UP001634394">
    <property type="component" value="Unassembled WGS sequence"/>
</dbReference>
<dbReference type="EMBL" id="JBJQND010000018">
    <property type="protein sequence ID" value="KAL3836019.1"/>
    <property type="molecule type" value="Genomic_DNA"/>
</dbReference>
<keyword evidence="1" id="KW-0812">Transmembrane</keyword>
<keyword evidence="4" id="KW-1185">Reference proteome</keyword>
<reference evidence="3 4" key="1">
    <citation type="submission" date="2024-11" db="EMBL/GenBank/DDBJ databases">
        <title>Chromosome-level genome assembly of the freshwater bivalve Anodonta woodiana.</title>
        <authorList>
            <person name="Chen X."/>
        </authorList>
    </citation>
    <scope>NUCLEOTIDE SEQUENCE [LARGE SCALE GENOMIC DNA]</scope>
    <source>
        <strain evidence="3">MN2024</strain>
        <tissue evidence="3">Gills</tissue>
    </source>
</reference>
<keyword evidence="2" id="KW-0732">Signal</keyword>
<dbReference type="SUPFAM" id="SSF56436">
    <property type="entry name" value="C-type lectin-like"/>
    <property type="match status" value="1"/>
</dbReference>
<evidence type="ECO:0000256" key="1">
    <source>
        <dbReference type="SAM" id="Phobius"/>
    </source>
</evidence>
<keyword evidence="1" id="KW-1133">Transmembrane helix</keyword>
<evidence type="ECO:0008006" key="5">
    <source>
        <dbReference type="Google" id="ProtNLM"/>
    </source>
</evidence>
<evidence type="ECO:0000313" key="4">
    <source>
        <dbReference type="Proteomes" id="UP001634394"/>
    </source>
</evidence>
<proteinExistence type="predicted"/>
<sequence length="507" mass="56298">MDVWMLPVCLGIINLFPLHPVSVSVFQAESQVIWSDAEVVCQHANATLFKPDKESFDMQLFTNQAFDGNSWVAATYTFVSDPETSFRIIEPDARDRCIAFEAGHDCTGQYWHKACNETYSAICESYTEPVRQWILGRDITWIAASDLCHSRSLKLAPHITNARQFFNQGPCQPGFHWTGSAIEIAFQSNMLPSYSQGACGFLQNHILSFGNCSKMMRPLCITGTSSLQHDIMASTPLSGEFSSSSTSSYWITEISSTENAISLNETQMERDISSVSLHDETFYLSDAGVIIIGCVLGGTVFIFLLVFLVIMLKKRLAQGNPQTGLAIEMSPKTLRLNKTQNPWRFIDDSGKAVLENGSVNARSVSVTSNPEEVNGDHLEEISVPVNSINFRTDIQVDDTNSRQMKTKVITPHVYDSIHLEGDIYDHVEYEKKPGSGNVTVHVYDKANFHLSHERGIQGSVACDTTGECNTSLDEHDGEYSKADHILVGDHNTIHLIGSETDTTLHHV</sequence>
<keyword evidence="1" id="KW-0472">Membrane</keyword>
<accession>A0ABD3TG69</accession>
<dbReference type="InterPro" id="IPR016187">
    <property type="entry name" value="CTDL_fold"/>
</dbReference>
<evidence type="ECO:0000256" key="2">
    <source>
        <dbReference type="SAM" id="SignalP"/>
    </source>
</evidence>
<organism evidence="3 4">
    <name type="scientific">Sinanodonta woodiana</name>
    <name type="common">Chinese pond mussel</name>
    <name type="synonym">Anodonta woodiana</name>
    <dbReference type="NCBI Taxonomy" id="1069815"/>
    <lineage>
        <taxon>Eukaryota</taxon>
        <taxon>Metazoa</taxon>
        <taxon>Spiralia</taxon>
        <taxon>Lophotrochozoa</taxon>
        <taxon>Mollusca</taxon>
        <taxon>Bivalvia</taxon>
        <taxon>Autobranchia</taxon>
        <taxon>Heteroconchia</taxon>
        <taxon>Palaeoheterodonta</taxon>
        <taxon>Unionida</taxon>
        <taxon>Unionoidea</taxon>
        <taxon>Unionidae</taxon>
        <taxon>Unioninae</taxon>
        <taxon>Sinanodonta</taxon>
    </lineage>
</organism>
<protein>
    <recommendedName>
        <fullName evidence="5">C-type lectin domain-containing protein</fullName>
    </recommendedName>
</protein>
<name>A0ABD3TG69_SINWO</name>
<feature type="signal peptide" evidence="2">
    <location>
        <begin position="1"/>
        <end position="23"/>
    </location>
</feature>
<feature type="transmembrane region" description="Helical" evidence="1">
    <location>
        <begin position="287"/>
        <end position="312"/>
    </location>
</feature>